<dbReference type="InterPro" id="IPR050682">
    <property type="entry name" value="ModA/WtpA"/>
</dbReference>
<proteinExistence type="inferred from homology"/>
<evidence type="ECO:0000256" key="5">
    <source>
        <dbReference type="SAM" id="SignalP"/>
    </source>
</evidence>
<dbReference type="InterPro" id="IPR005950">
    <property type="entry name" value="ModA"/>
</dbReference>
<dbReference type="Pfam" id="PF13531">
    <property type="entry name" value="SBP_bac_11"/>
    <property type="match status" value="1"/>
</dbReference>
<dbReference type="GO" id="GO:0030973">
    <property type="term" value="F:molybdate ion binding"/>
    <property type="evidence" value="ECO:0007669"/>
    <property type="project" value="TreeGrafter"/>
</dbReference>
<feature type="binding site" evidence="4">
    <location>
        <position position="191"/>
    </location>
    <ligand>
        <name>molybdate</name>
        <dbReference type="ChEBI" id="CHEBI:36264"/>
    </ligand>
</feature>
<reference evidence="6 7" key="1">
    <citation type="submission" date="2018-03" db="EMBL/GenBank/DDBJ databases">
        <title>Actinopolyspora mortivallis from Sahara, screening for active biomolecules.</title>
        <authorList>
            <person name="Selama O."/>
            <person name="Wellington E.M.H."/>
            <person name="Hacene H."/>
        </authorList>
    </citation>
    <scope>NUCLEOTIDE SEQUENCE [LARGE SCALE GENOMIC DNA]</scope>
    <source>
        <strain evidence="6 7">M5A</strain>
    </source>
</reference>
<keyword evidence="4" id="KW-0500">Molybdenum</keyword>
<dbReference type="GO" id="GO:0046872">
    <property type="term" value="F:metal ion binding"/>
    <property type="evidence" value="ECO:0007669"/>
    <property type="project" value="UniProtKB-KW"/>
</dbReference>
<evidence type="ECO:0000256" key="3">
    <source>
        <dbReference type="ARBA" id="ARBA00022729"/>
    </source>
</evidence>
<evidence type="ECO:0000256" key="4">
    <source>
        <dbReference type="PIRSR" id="PIRSR004846-1"/>
    </source>
</evidence>
<name>A0A2T0GV04_ACTMO</name>
<feature type="binding site" evidence="4">
    <location>
        <position position="173"/>
    </location>
    <ligand>
        <name>molybdate</name>
        <dbReference type="ChEBI" id="CHEBI:36264"/>
    </ligand>
</feature>
<protein>
    <submittedName>
        <fullName evidence="6">Molybdate ABC transporter substrate-binding protein</fullName>
    </submittedName>
</protein>
<feature type="binding site" evidence="4">
    <location>
        <position position="70"/>
    </location>
    <ligand>
        <name>molybdate</name>
        <dbReference type="ChEBI" id="CHEBI:36264"/>
    </ligand>
</feature>
<comment type="similarity">
    <text evidence="1">Belongs to the bacterial solute-binding protein ModA family.</text>
</comment>
<comment type="caution">
    <text evidence="6">The sequence shown here is derived from an EMBL/GenBank/DDBJ whole genome shotgun (WGS) entry which is preliminary data.</text>
</comment>
<dbReference type="FunCoup" id="A0A2T0GV04">
    <property type="interactions" value="35"/>
</dbReference>
<dbReference type="PANTHER" id="PTHR30632">
    <property type="entry name" value="MOLYBDATE-BINDING PERIPLASMIC PROTEIN"/>
    <property type="match status" value="1"/>
</dbReference>
<dbReference type="GO" id="GO:0015689">
    <property type="term" value="P:molybdate ion transport"/>
    <property type="evidence" value="ECO:0007669"/>
    <property type="project" value="InterPro"/>
</dbReference>
<keyword evidence="2 4" id="KW-0479">Metal-binding</keyword>
<sequence>MTRARARSFPLAVLLTAVLVASGCGAGARTEGTTLTVLAAASLTESFREMGERFERAHPDVEVRFNFQGSALLAERVRQGAGGDVFASADRAMMNKVVRAGAVAERPRTFATNRLSVVVPPDNPAGVRALSDLAAEDVSVVVCAPQVPCGAATERVETVSGVRLTPVSEENDVKDVLHKVEAGEADAGLVYVTDAEAAGKKVRTVDFPASERVTNEYPIATLEAAEHPDTAEAFVEFVRGDRGRRILREYGFGTP</sequence>
<dbReference type="InParanoid" id="A0A2T0GV04"/>
<gene>
    <name evidence="6" type="primary">modA</name>
    <name evidence="6" type="ORF">CEP50_12755</name>
</gene>
<evidence type="ECO:0000256" key="1">
    <source>
        <dbReference type="ARBA" id="ARBA00009175"/>
    </source>
</evidence>
<organism evidence="6 7">
    <name type="scientific">Actinopolyspora mortivallis</name>
    <dbReference type="NCBI Taxonomy" id="33906"/>
    <lineage>
        <taxon>Bacteria</taxon>
        <taxon>Bacillati</taxon>
        <taxon>Actinomycetota</taxon>
        <taxon>Actinomycetes</taxon>
        <taxon>Actinopolysporales</taxon>
        <taxon>Actinopolysporaceae</taxon>
        <taxon>Actinopolyspora</taxon>
    </lineage>
</organism>
<feature type="signal peptide" evidence="5">
    <location>
        <begin position="1"/>
        <end position="26"/>
    </location>
</feature>
<dbReference type="PANTHER" id="PTHR30632:SF0">
    <property type="entry name" value="SULFATE-BINDING PROTEIN"/>
    <property type="match status" value="1"/>
</dbReference>
<evidence type="ECO:0000313" key="6">
    <source>
        <dbReference type="EMBL" id="PRW62941.1"/>
    </source>
</evidence>
<dbReference type="Gene3D" id="3.40.190.10">
    <property type="entry name" value="Periplasmic binding protein-like II"/>
    <property type="match status" value="2"/>
</dbReference>
<evidence type="ECO:0000256" key="2">
    <source>
        <dbReference type="ARBA" id="ARBA00022723"/>
    </source>
</evidence>
<keyword evidence="3 5" id="KW-0732">Signal</keyword>
<evidence type="ECO:0000313" key="7">
    <source>
        <dbReference type="Proteomes" id="UP000239352"/>
    </source>
</evidence>
<dbReference type="NCBIfam" id="TIGR01256">
    <property type="entry name" value="modA"/>
    <property type="match status" value="1"/>
</dbReference>
<keyword evidence="7" id="KW-1185">Reference proteome</keyword>
<dbReference type="AlphaFoldDB" id="A0A2T0GV04"/>
<feature type="chain" id="PRO_5038685085" evidence="5">
    <location>
        <begin position="27"/>
        <end position="255"/>
    </location>
</feature>
<accession>A0A2T0GV04</accession>
<dbReference type="Proteomes" id="UP000239352">
    <property type="component" value="Unassembled WGS sequence"/>
</dbReference>
<dbReference type="STRING" id="1050202.GCA_000384035_03134"/>
<dbReference type="CDD" id="cd13538">
    <property type="entry name" value="PBP2_ModA_like_1"/>
    <property type="match status" value="1"/>
</dbReference>
<dbReference type="RefSeq" id="WP_106114171.1">
    <property type="nucleotide sequence ID" value="NZ_PVSR01000022.1"/>
</dbReference>
<dbReference type="PROSITE" id="PS51257">
    <property type="entry name" value="PROKAR_LIPOPROTEIN"/>
    <property type="match status" value="1"/>
</dbReference>
<feature type="binding site" evidence="4">
    <location>
        <position position="42"/>
    </location>
    <ligand>
        <name>molybdate</name>
        <dbReference type="ChEBI" id="CHEBI:36264"/>
    </ligand>
</feature>
<dbReference type="SUPFAM" id="SSF53850">
    <property type="entry name" value="Periplasmic binding protein-like II"/>
    <property type="match status" value="1"/>
</dbReference>
<dbReference type="PIRSF" id="PIRSF004846">
    <property type="entry name" value="ModA"/>
    <property type="match status" value="1"/>
</dbReference>
<dbReference type="EMBL" id="PVSR01000022">
    <property type="protein sequence ID" value="PRW62941.1"/>
    <property type="molecule type" value="Genomic_DNA"/>
</dbReference>